<accession>A0ABS5VFQ6</accession>
<evidence type="ECO:0000256" key="4">
    <source>
        <dbReference type="ARBA" id="ARBA00023136"/>
    </source>
</evidence>
<proteinExistence type="inferred from homology"/>
<keyword evidence="5" id="KW-0046">Antibiotic resistance</keyword>
<dbReference type="PANTHER" id="PTHR43229:SF2">
    <property type="entry name" value="NODULATION PROTEIN J"/>
    <property type="match status" value="1"/>
</dbReference>
<feature type="transmembrane region" description="Helical" evidence="6">
    <location>
        <begin position="156"/>
        <end position="177"/>
    </location>
</feature>
<evidence type="ECO:0000256" key="6">
    <source>
        <dbReference type="RuleBase" id="RU361157"/>
    </source>
</evidence>
<feature type="transmembrane region" description="Helical" evidence="6">
    <location>
        <begin position="28"/>
        <end position="54"/>
    </location>
</feature>
<feature type="transmembrane region" description="Helical" evidence="6">
    <location>
        <begin position="75"/>
        <end position="97"/>
    </location>
</feature>
<comment type="subcellular location">
    <subcellularLocation>
        <location evidence="6">Cell membrane</location>
        <topology evidence="6">Multi-pass membrane protein</topology>
    </subcellularLocation>
    <subcellularLocation>
        <location evidence="1">Membrane</location>
        <topology evidence="1">Multi-pass membrane protein</topology>
    </subcellularLocation>
</comment>
<protein>
    <recommendedName>
        <fullName evidence="6">Transport permease protein</fullName>
    </recommendedName>
</protein>
<dbReference type="InterPro" id="IPR013525">
    <property type="entry name" value="ABC2_TM"/>
</dbReference>
<dbReference type="PROSITE" id="PS51012">
    <property type="entry name" value="ABC_TM2"/>
    <property type="match status" value="1"/>
</dbReference>
<keyword evidence="2 6" id="KW-0812">Transmembrane</keyword>
<feature type="domain" description="ABC transmembrane type-2" evidence="7">
    <location>
        <begin position="33"/>
        <end position="264"/>
    </location>
</feature>
<dbReference type="EMBL" id="JAHEWS010000015">
    <property type="protein sequence ID" value="MBT1588313.1"/>
    <property type="molecule type" value="Genomic_DNA"/>
</dbReference>
<keyword evidence="3 6" id="KW-1133">Transmembrane helix</keyword>
<comment type="caution">
    <text evidence="8">The sequence shown here is derived from an EMBL/GenBank/DDBJ whole genome shotgun (WGS) entry which is preliminary data.</text>
</comment>
<sequence length="279" mass="30258">MTIDSAAVQRHNFTKSFFLHTRSEFVDFWLSIISLAFIVLMPVMFYVVFGVAFLSAADSIRSVNGAQIRQANLSYAGVLTFALMSVTFANVAIGLAIRREHGLFRRFRTTPVPPWVVMGAFLVNIFVTLVIVLSVVSAIGFLGLKVTMDPDRILPIVVTAVLGFIALAPIGVALSLLPPNADAAVPIVNGIFFPLAFLSGAFITVPLGPVVDAITPYLPGAPVFHLFAAVFSEGAFVWDAQQVLILLGWAVVGVVLSAVFFRWASEREPRGFTRRKSAE</sequence>
<dbReference type="Proteomes" id="UP001519641">
    <property type="component" value="Unassembled WGS sequence"/>
</dbReference>
<dbReference type="InterPro" id="IPR051784">
    <property type="entry name" value="Nod_factor_ABC_transporter"/>
</dbReference>
<feature type="transmembrane region" description="Helical" evidence="6">
    <location>
        <begin position="117"/>
        <end position="144"/>
    </location>
</feature>
<dbReference type="InterPro" id="IPR000412">
    <property type="entry name" value="ABC_2_transport"/>
</dbReference>
<keyword evidence="6" id="KW-0813">Transport</keyword>
<evidence type="ECO:0000256" key="3">
    <source>
        <dbReference type="ARBA" id="ARBA00022989"/>
    </source>
</evidence>
<feature type="transmembrane region" description="Helical" evidence="6">
    <location>
        <begin position="217"/>
        <end position="238"/>
    </location>
</feature>
<evidence type="ECO:0000313" key="9">
    <source>
        <dbReference type="Proteomes" id="UP001519641"/>
    </source>
</evidence>
<evidence type="ECO:0000256" key="5">
    <source>
        <dbReference type="ARBA" id="ARBA00023251"/>
    </source>
</evidence>
<keyword evidence="4 6" id="KW-0472">Membrane</keyword>
<dbReference type="PIRSF" id="PIRSF006648">
    <property type="entry name" value="DrrB"/>
    <property type="match status" value="1"/>
</dbReference>
<feature type="transmembrane region" description="Helical" evidence="6">
    <location>
        <begin position="183"/>
        <end position="205"/>
    </location>
</feature>
<keyword evidence="9" id="KW-1185">Reference proteome</keyword>
<dbReference type="InterPro" id="IPR047817">
    <property type="entry name" value="ABC2_TM_bact-type"/>
</dbReference>
<organism evidence="8 9">
    <name type="scientific">Curtobacterium aurantiacum</name>
    <dbReference type="NCBI Taxonomy" id="3236919"/>
    <lineage>
        <taxon>Bacteria</taxon>
        <taxon>Bacillati</taxon>
        <taxon>Actinomycetota</taxon>
        <taxon>Actinomycetes</taxon>
        <taxon>Micrococcales</taxon>
        <taxon>Microbacteriaceae</taxon>
        <taxon>Curtobacterium</taxon>
    </lineage>
</organism>
<dbReference type="RefSeq" id="WP_214544745.1">
    <property type="nucleotide sequence ID" value="NZ_JAHEWS010000015.1"/>
</dbReference>
<comment type="similarity">
    <text evidence="6">Belongs to the ABC-2 integral membrane protein family.</text>
</comment>
<dbReference type="Pfam" id="PF01061">
    <property type="entry name" value="ABC2_membrane"/>
    <property type="match status" value="1"/>
</dbReference>
<evidence type="ECO:0000256" key="2">
    <source>
        <dbReference type="ARBA" id="ARBA00022692"/>
    </source>
</evidence>
<evidence type="ECO:0000313" key="8">
    <source>
        <dbReference type="EMBL" id="MBT1588313.1"/>
    </source>
</evidence>
<dbReference type="PANTHER" id="PTHR43229">
    <property type="entry name" value="NODULATION PROTEIN J"/>
    <property type="match status" value="1"/>
</dbReference>
<gene>
    <name evidence="8" type="ORF">KK097_10855</name>
</gene>
<evidence type="ECO:0000259" key="7">
    <source>
        <dbReference type="PROSITE" id="PS51012"/>
    </source>
</evidence>
<name>A0ABS5VFQ6_9MICO</name>
<evidence type="ECO:0000256" key="1">
    <source>
        <dbReference type="ARBA" id="ARBA00004141"/>
    </source>
</evidence>
<keyword evidence="6" id="KW-1003">Cell membrane</keyword>
<feature type="transmembrane region" description="Helical" evidence="6">
    <location>
        <begin position="244"/>
        <end position="265"/>
    </location>
</feature>
<reference evidence="8 9" key="1">
    <citation type="submission" date="2021-05" db="EMBL/GenBank/DDBJ databases">
        <title>Whole genome sequence of Curtobacterium flaccumfaciens pv. flaccumfaciens strain CFBP 8819.</title>
        <authorList>
            <person name="Osdaghi E."/>
            <person name="Taghouti G."/>
            <person name="Portier P."/>
            <person name="Fazliarab A."/>
            <person name="Taghavi S.M."/>
            <person name="Briand M."/>
            <person name="Le-Saux M."/>
            <person name="Jacques M.-A."/>
        </authorList>
    </citation>
    <scope>NUCLEOTIDE SEQUENCE [LARGE SCALE GENOMIC DNA]</scope>
    <source>
        <strain evidence="8 9">CFBP 8819</strain>
    </source>
</reference>